<dbReference type="EMBL" id="BQXS01011125">
    <property type="protein sequence ID" value="GKT36035.1"/>
    <property type="molecule type" value="Genomic_DNA"/>
</dbReference>
<dbReference type="InterPro" id="IPR038754">
    <property type="entry name" value="TSBP1"/>
</dbReference>
<accession>A0ABQ5KU94</accession>
<sequence length="894" mass="106240">MIEDIAELKAALLSPPDEASPILQRHFSIAKESQEYRDEAVKYGFVNKLVDNFSSDNVTYAALNMRFVQLLLSSQACVEEVYDMREKIFPLIFENIKRSKPSEEKAKSFKALMKAAKETKKKHLFFSSISLLSHLTRSKCFLSLLRESGGMDVFSDVISSKNFEGKSVRDSMKGLHSMLAVPANAEYAVSLRLVKKLTLGIRQTTDPATLTLALSCILLLADHDQHKKEMARESIWKECLNLVKSHEDQRVVMVAVRVLYKFSDDQQVAEFVSLDLKGLDIISSRLGDFDDIFTSYALSVLIHLCFFKKVTQEATKQGVIVRIKPLLDDPECSREVARYALGVLMILVNDLTCLKEMERLGIQSLMLTILVKTLSGSDDASLNIARLAAKISAALVNTHVGAGLGSYVHFSRTQPPPNADRYKLAWKFRKSLLSEKFGSVFVQLLGRFLKLTKSRTLTLAQIPSSEKLRATSYTDDIVACCCVYIILSLVEEGHVLEMLDGKYHVRNSAEGKIEKDVPELQRSKTSMVVKAPKDYSTFQLFSSNWSSYLKKQLSLLVSENPVERYAKCAQLRRLFRLPFILLKKNSGNSESEEKSDSERKRKEEEEEEERKRKEEEEERRKKEEEEEERRKKEEEEERLKKEEEERKRKEEEEERLKKEEEERKRKEEEEARLKKEEEERKRKEEEEKKRKEEEERKRKEAEIKRLADEEERKRKEAMALQERLEEERRIAVAKHRKEEEERRQREEEKKQRELEAIRKRIEAERKRKEEERLKKEEEERQRQEELKKQEEERKRKEEEDRIRREKEEEERKKRLEEERKRKEEERRLQEIADRKRREEEKKREEEQRRKEEEERKKREEELRRQEEERKKQLAIERRRLEEERKKREEEERKQ</sequence>
<feature type="non-terminal residue" evidence="2">
    <location>
        <position position="894"/>
    </location>
</feature>
<dbReference type="PANTHER" id="PTHR14368">
    <property type="entry name" value="TESTIS-EXPRESSED BASIC PROTEIN 1"/>
    <property type="match status" value="1"/>
</dbReference>
<dbReference type="GO" id="GO:0016301">
    <property type="term" value="F:kinase activity"/>
    <property type="evidence" value="ECO:0007669"/>
    <property type="project" value="UniProtKB-KW"/>
</dbReference>
<gene>
    <name evidence="2" type="ORF">ADUPG1_009072</name>
</gene>
<proteinExistence type="predicted"/>
<keyword evidence="2" id="KW-0808">Transferase</keyword>
<keyword evidence="3" id="KW-1185">Reference proteome</keyword>
<dbReference type="Proteomes" id="UP001057375">
    <property type="component" value="Unassembled WGS sequence"/>
</dbReference>
<feature type="region of interest" description="Disordered" evidence="1">
    <location>
        <begin position="586"/>
        <end position="753"/>
    </location>
</feature>
<evidence type="ECO:0000313" key="2">
    <source>
        <dbReference type="EMBL" id="GKT36035.1"/>
    </source>
</evidence>
<dbReference type="Gene3D" id="1.25.10.10">
    <property type="entry name" value="Leucine-rich Repeat Variant"/>
    <property type="match status" value="1"/>
</dbReference>
<name>A0ABQ5KU94_9EUKA</name>
<protein>
    <submittedName>
        <fullName evidence="2">Cyclin-dependent kinase 5 activator like protein</fullName>
    </submittedName>
</protein>
<feature type="compositionally biased region" description="Basic and acidic residues" evidence="1">
    <location>
        <begin position="591"/>
        <end position="753"/>
    </location>
</feature>
<keyword evidence="2" id="KW-0418">Kinase</keyword>
<comment type="caution">
    <text evidence="2">The sequence shown here is derived from an EMBL/GenBank/DDBJ whole genome shotgun (WGS) entry which is preliminary data.</text>
</comment>
<dbReference type="SUPFAM" id="SSF48371">
    <property type="entry name" value="ARM repeat"/>
    <property type="match status" value="1"/>
</dbReference>
<feature type="region of interest" description="Disordered" evidence="1">
    <location>
        <begin position="765"/>
        <end position="871"/>
    </location>
</feature>
<reference evidence="2" key="1">
    <citation type="submission" date="2022-03" db="EMBL/GenBank/DDBJ databases">
        <title>Draft genome sequence of Aduncisulcus paluster, a free-living microaerophilic Fornicata.</title>
        <authorList>
            <person name="Yuyama I."/>
            <person name="Kume K."/>
            <person name="Tamura T."/>
            <person name="Inagaki Y."/>
            <person name="Hashimoto T."/>
        </authorList>
    </citation>
    <scope>NUCLEOTIDE SEQUENCE</scope>
    <source>
        <strain evidence="2">NY0171</strain>
    </source>
</reference>
<evidence type="ECO:0000256" key="1">
    <source>
        <dbReference type="SAM" id="MobiDB-lite"/>
    </source>
</evidence>
<dbReference type="InterPro" id="IPR011989">
    <property type="entry name" value="ARM-like"/>
</dbReference>
<evidence type="ECO:0000313" key="3">
    <source>
        <dbReference type="Proteomes" id="UP001057375"/>
    </source>
</evidence>
<dbReference type="PANTHER" id="PTHR14368:SF7">
    <property type="entry name" value="TESTIS-EXPRESSED BASIC PROTEIN 1"/>
    <property type="match status" value="1"/>
</dbReference>
<dbReference type="InterPro" id="IPR016024">
    <property type="entry name" value="ARM-type_fold"/>
</dbReference>
<organism evidence="2 3">
    <name type="scientific">Aduncisulcus paluster</name>
    <dbReference type="NCBI Taxonomy" id="2918883"/>
    <lineage>
        <taxon>Eukaryota</taxon>
        <taxon>Metamonada</taxon>
        <taxon>Carpediemonas-like organisms</taxon>
        <taxon>Aduncisulcus</taxon>
    </lineage>
</organism>